<dbReference type="GO" id="GO:0005634">
    <property type="term" value="C:nucleus"/>
    <property type="evidence" value="ECO:0007669"/>
    <property type="project" value="TreeGrafter"/>
</dbReference>
<proteinExistence type="predicted"/>
<dbReference type="GO" id="GO:0005524">
    <property type="term" value="F:ATP binding"/>
    <property type="evidence" value="ECO:0007669"/>
    <property type="project" value="UniProtKB-KW"/>
</dbReference>
<evidence type="ECO:0000256" key="1">
    <source>
        <dbReference type="ARBA" id="ARBA00022741"/>
    </source>
</evidence>
<dbReference type="Proteomes" id="UP001419268">
    <property type="component" value="Unassembled WGS sequence"/>
</dbReference>
<dbReference type="InterPro" id="IPR004567">
    <property type="entry name" value="Type_II_PanK"/>
</dbReference>
<dbReference type="AlphaFoldDB" id="A0AAP0LDR9"/>
<sequence>MFLVHFDELLELSQRGDNRVIDMLVRDIYGGMDYSKVCQDQQLHLASEKAILGNKELEDYSPEDISIYLLRMISYNIGVNYRLETTKVMLDTVGPELQIVNNSQHPISLEADSCVQVAELIGFQRCLHSCLEYVEAVPWVGDEEEEKVLLWLL</sequence>
<organism evidence="4 5">
    <name type="scientific">Stephania cephalantha</name>
    <dbReference type="NCBI Taxonomy" id="152367"/>
    <lineage>
        <taxon>Eukaryota</taxon>
        <taxon>Viridiplantae</taxon>
        <taxon>Streptophyta</taxon>
        <taxon>Embryophyta</taxon>
        <taxon>Tracheophyta</taxon>
        <taxon>Spermatophyta</taxon>
        <taxon>Magnoliopsida</taxon>
        <taxon>Ranunculales</taxon>
        <taxon>Menispermaceae</taxon>
        <taxon>Menispermoideae</taxon>
        <taxon>Cissampelideae</taxon>
        <taxon>Stephania</taxon>
    </lineage>
</organism>
<keyword evidence="5" id="KW-1185">Reference proteome</keyword>
<comment type="caution">
    <text evidence="4">The sequence shown here is derived from an EMBL/GenBank/DDBJ whole genome shotgun (WGS) entry which is preliminary data.</text>
</comment>
<accession>A0AAP0LDR9</accession>
<evidence type="ECO:0000256" key="3">
    <source>
        <dbReference type="ARBA" id="ARBA00022993"/>
    </source>
</evidence>
<keyword evidence="2" id="KW-0067">ATP-binding</keyword>
<keyword evidence="3" id="KW-0173">Coenzyme A biosynthesis</keyword>
<dbReference type="GO" id="GO:0015937">
    <property type="term" value="P:coenzyme A biosynthetic process"/>
    <property type="evidence" value="ECO:0007669"/>
    <property type="project" value="UniProtKB-KW"/>
</dbReference>
<dbReference type="Pfam" id="PF03630">
    <property type="entry name" value="Fumble"/>
    <property type="match status" value="1"/>
</dbReference>
<reference evidence="4 5" key="1">
    <citation type="submission" date="2024-01" db="EMBL/GenBank/DDBJ databases">
        <title>Genome assemblies of Stephania.</title>
        <authorList>
            <person name="Yang L."/>
        </authorList>
    </citation>
    <scope>NUCLEOTIDE SEQUENCE [LARGE SCALE GENOMIC DNA]</scope>
    <source>
        <strain evidence="4">JXDWG</strain>
        <tissue evidence="4">Leaf</tissue>
    </source>
</reference>
<dbReference type="PANTHER" id="PTHR12280">
    <property type="entry name" value="PANTOTHENATE KINASE"/>
    <property type="match status" value="1"/>
</dbReference>
<gene>
    <name evidence="4" type="ORF">Scep_002320</name>
</gene>
<protein>
    <submittedName>
        <fullName evidence="4">Uncharacterized protein</fullName>
    </submittedName>
</protein>
<dbReference type="EMBL" id="JBBNAG010000001">
    <property type="protein sequence ID" value="KAK9167129.1"/>
    <property type="molecule type" value="Genomic_DNA"/>
</dbReference>
<dbReference type="GO" id="GO:0005829">
    <property type="term" value="C:cytosol"/>
    <property type="evidence" value="ECO:0007669"/>
    <property type="project" value="TreeGrafter"/>
</dbReference>
<evidence type="ECO:0000313" key="4">
    <source>
        <dbReference type="EMBL" id="KAK9167129.1"/>
    </source>
</evidence>
<dbReference type="GO" id="GO:0004594">
    <property type="term" value="F:pantothenate kinase activity"/>
    <property type="evidence" value="ECO:0007669"/>
    <property type="project" value="TreeGrafter"/>
</dbReference>
<evidence type="ECO:0000313" key="5">
    <source>
        <dbReference type="Proteomes" id="UP001419268"/>
    </source>
</evidence>
<dbReference type="InterPro" id="IPR043129">
    <property type="entry name" value="ATPase_NBD"/>
</dbReference>
<dbReference type="Gene3D" id="3.30.420.40">
    <property type="match status" value="1"/>
</dbReference>
<dbReference type="PANTHER" id="PTHR12280:SF20">
    <property type="entry name" value="4'-PHOSPHOPANTETHEINE PHOSPHATASE"/>
    <property type="match status" value="1"/>
</dbReference>
<evidence type="ECO:0000256" key="2">
    <source>
        <dbReference type="ARBA" id="ARBA00022840"/>
    </source>
</evidence>
<dbReference type="SUPFAM" id="SSF53067">
    <property type="entry name" value="Actin-like ATPase domain"/>
    <property type="match status" value="1"/>
</dbReference>
<name>A0AAP0LDR9_9MAGN</name>
<keyword evidence="1" id="KW-0547">Nucleotide-binding</keyword>